<protein>
    <submittedName>
        <fullName evidence="2">Uncharacterized protein</fullName>
    </submittedName>
</protein>
<name>A0A0B7BC89_9EUPU</name>
<sequence>MYVYIYLTTIFLANPTVSLISKYKLFKLTLDMKMNNLLDTAEGYNSTDRKS</sequence>
<dbReference type="AlphaFoldDB" id="A0A0B7BC89"/>
<gene>
    <name evidence="2" type="primary">ORF177113</name>
</gene>
<keyword evidence="1" id="KW-0812">Transmembrane</keyword>
<keyword evidence="1" id="KW-1133">Transmembrane helix</keyword>
<feature type="non-terminal residue" evidence="2">
    <location>
        <position position="51"/>
    </location>
</feature>
<evidence type="ECO:0000256" key="1">
    <source>
        <dbReference type="SAM" id="Phobius"/>
    </source>
</evidence>
<feature type="transmembrane region" description="Helical" evidence="1">
    <location>
        <begin position="6"/>
        <end position="25"/>
    </location>
</feature>
<keyword evidence="1" id="KW-0472">Membrane</keyword>
<organism evidence="2">
    <name type="scientific">Arion vulgaris</name>
    <dbReference type="NCBI Taxonomy" id="1028688"/>
    <lineage>
        <taxon>Eukaryota</taxon>
        <taxon>Metazoa</taxon>
        <taxon>Spiralia</taxon>
        <taxon>Lophotrochozoa</taxon>
        <taxon>Mollusca</taxon>
        <taxon>Gastropoda</taxon>
        <taxon>Heterobranchia</taxon>
        <taxon>Euthyneura</taxon>
        <taxon>Panpulmonata</taxon>
        <taxon>Eupulmonata</taxon>
        <taxon>Stylommatophora</taxon>
        <taxon>Helicina</taxon>
        <taxon>Arionoidea</taxon>
        <taxon>Arionidae</taxon>
        <taxon>Arion</taxon>
    </lineage>
</organism>
<accession>A0A0B7BC89</accession>
<proteinExistence type="predicted"/>
<dbReference type="EMBL" id="HACG01043617">
    <property type="protein sequence ID" value="CEK90482.1"/>
    <property type="molecule type" value="Transcribed_RNA"/>
</dbReference>
<evidence type="ECO:0000313" key="2">
    <source>
        <dbReference type="EMBL" id="CEK90482.1"/>
    </source>
</evidence>
<reference evidence="2" key="1">
    <citation type="submission" date="2014-12" db="EMBL/GenBank/DDBJ databases">
        <title>Insight into the proteome of Arion vulgaris.</title>
        <authorList>
            <person name="Aradska J."/>
            <person name="Bulat T."/>
            <person name="Smidak R."/>
            <person name="Sarate P."/>
            <person name="Gangsoo J."/>
            <person name="Sialana F."/>
            <person name="Bilban M."/>
            <person name="Lubec G."/>
        </authorList>
    </citation>
    <scope>NUCLEOTIDE SEQUENCE</scope>
    <source>
        <tissue evidence="2">Skin</tissue>
    </source>
</reference>